<sequence>MLLFSRGGWIMSNSEIMQKLMDEMSSDHAWYLGYIGVLVGLVIAFVGLIGYLQLRLSNKQIEKMKNDVKKDIHEEYPIEQFNKIKAMEQALSSVSQSRLFQFQQVLLESDRSTIESIYITTQRFVEELMSIEIVRLPQDSQEILFMDLKQLVSVATYLEKATTAKEKHYALLLNNLFVSIHKRFSEQYGEEGYNDENGLFQITQDRINVFQKKQEITKD</sequence>
<dbReference type="AlphaFoldDB" id="M5AG56"/>
<keyword evidence="1" id="KW-0812">Transmembrane</keyword>
<dbReference type="HOGENOM" id="CLU_1260085_0_0_9"/>
<evidence type="ECO:0000313" key="2">
    <source>
        <dbReference type="EMBL" id="BAN07793.1"/>
    </source>
</evidence>
<gene>
    <name evidence="2" type="ORF">LVISKB_2158</name>
</gene>
<name>M5AG56_LEVBR</name>
<protein>
    <recommendedName>
        <fullName evidence="4">5-bromo-4-chloroindolyl phosphate hydrolysis protein</fullName>
    </recommendedName>
</protein>
<accession>M5AG56</accession>
<evidence type="ECO:0000313" key="3">
    <source>
        <dbReference type="Proteomes" id="UP000012042"/>
    </source>
</evidence>
<dbReference type="PATRIC" id="fig|1001583.3.peg.2139"/>
<keyword evidence="1" id="KW-0472">Membrane</keyword>
<evidence type="ECO:0000256" key="1">
    <source>
        <dbReference type="SAM" id="Phobius"/>
    </source>
</evidence>
<reference evidence="2 3" key="1">
    <citation type="journal article" date="2013" name="PLoS ONE">
        <title>Genomic Analysis by Deep Sequencing of the Probiotic Lactobacillus brevis KB290 Harboring Nine Plasmids Reveals Genomic Stability.</title>
        <authorList>
            <person name="Fukao M."/>
            <person name="Oshima K."/>
            <person name="Morita H."/>
            <person name="Toh H."/>
            <person name="Suda W."/>
            <person name="Kim S.W."/>
            <person name="Suzuki S."/>
            <person name="Yakabe T."/>
            <person name="Hattori M."/>
            <person name="Yajima N."/>
        </authorList>
    </citation>
    <scope>NUCLEOTIDE SEQUENCE [LARGE SCALE GENOMIC DNA]</scope>
    <source>
        <strain evidence="2 3">KB290</strain>
    </source>
</reference>
<organism evidence="2 3">
    <name type="scientific">Levilactobacillus brevis KB290</name>
    <dbReference type="NCBI Taxonomy" id="1001583"/>
    <lineage>
        <taxon>Bacteria</taxon>
        <taxon>Bacillati</taxon>
        <taxon>Bacillota</taxon>
        <taxon>Bacilli</taxon>
        <taxon>Lactobacillales</taxon>
        <taxon>Lactobacillaceae</taxon>
        <taxon>Levilactobacillus</taxon>
    </lineage>
</organism>
<dbReference type="EMBL" id="AP012167">
    <property type="protein sequence ID" value="BAN07793.1"/>
    <property type="molecule type" value="Genomic_DNA"/>
</dbReference>
<dbReference type="Proteomes" id="UP000012042">
    <property type="component" value="Chromosome"/>
</dbReference>
<evidence type="ECO:0008006" key="4">
    <source>
        <dbReference type="Google" id="ProtNLM"/>
    </source>
</evidence>
<feature type="transmembrane region" description="Helical" evidence="1">
    <location>
        <begin position="29"/>
        <end position="54"/>
    </location>
</feature>
<dbReference type="KEGG" id="lbk:LVISKB_2158"/>
<proteinExistence type="predicted"/>
<keyword evidence="1" id="KW-1133">Transmembrane helix</keyword>